<feature type="domain" description="FIST" evidence="1">
    <location>
        <begin position="32"/>
        <end position="221"/>
    </location>
</feature>
<dbReference type="InterPro" id="IPR019494">
    <property type="entry name" value="FIST_C"/>
</dbReference>
<dbReference type="RefSeq" id="WP_207687440.1">
    <property type="nucleotide sequence ID" value="NZ_CP061799.1"/>
</dbReference>
<dbReference type="Pfam" id="PF08495">
    <property type="entry name" value="FIST"/>
    <property type="match status" value="1"/>
</dbReference>
<sequence length="386" mass="41128">MIYSATIKTTGNYSYDSGCRLGESLIQKLGRIPDACWLFCEPEQGLQDMINGIADAVSTLNIIGCTGAGEIADSGFSTKSIVLGGIAMDQAGFEIVSAKNLSRDSEGAGRKLAASFSSKVRYVQLFSDGITGNGCALLRGISSILGEDIPITGGTAGDAGKFKKSWQFAGREILTDAAAAIGFTGDFKVGTGIQSGWSPIGLPKKVTRSSGNILYELNNEPALKVFKRFLGKHADKLPAVGVEYPLGFYGKCKNSDKDEYFLLRATMAVNHEQGSIAFAGEIPEGTMVHLTCGDKASLLDASEKAARLALDELGEAEPVMAFFYSCMARKTLLGQRTKEEFERVNKILGGNIPLLGFYSFGEYCRIKPGGPCMLHNESAAISIIGI</sequence>
<organism evidence="3 4">
    <name type="scientific">Desulfonema limicola</name>
    <dbReference type="NCBI Taxonomy" id="45656"/>
    <lineage>
        <taxon>Bacteria</taxon>
        <taxon>Pseudomonadati</taxon>
        <taxon>Thermodesulfobacteriota</taxon>
        <taxon>Desulfobacteria</taxon>
        <taxon>Desulfobacterales</taxon>
        <taxon>Desulfococcaceae</taxon>
        <taxon>Desulfonema</taxon>
    </lineage>
</organism>
<dbReference type="SMART" id="SM01204">
    <property type="entry name" value="FIST_C"/>
    <property type="match status" value="1"/>
</dbReference>
<protein>
    <submittedName>
        <fullName evidence="3">FIST domain-containing protein</fullName>
    </submittedName>
</protein>
<feature type="domain" description="FIST C-domain" evidence="2">
    <location>
        <begin position="222"/>
        <end position="366"/>
    </location>
</feature>
<evidence type="ECO:0000259" key="1">
    <source>
        <dbReference type="SMART" id="SM00897"/>
    </source>
</evidence>
<gene>
    <name evidence="3" type="ORF">dnl_37400</name>
</gene>
<dbReference type="PANTHER" id="PTHR40252:SF2">
    <property type="entry name" value="BLR0328 PROTEIN"/>
    <property type="match status" value="1"/>
</dbReference>
<dbReference type="EMBL" id="CP061799">
    <property type="protein sequence ID" value="QTA81405.1"/>
    <property type="molecule type" value="Genomic_DNA"/>
</dbReference>
<evidence type="ECO:0000313" key="4">
    <source>
        <dbReference type="Proteomes" id="UP000663720"/>
    </source>
</evidence>
<dbReference type="KEGG" id="dli:dnl_37400"/>
<name>A0A975GHG2_9BACT</name>
<dbReference type="PANTHER" id="PTHR40252">
    <property type="entry name" value="BLR0328 PROTEIN"/>
    <property type="match status" value="1"/>
</dbReference>
<dbReference type="InterPro" id="IPR013702">
    <property type="entry name" value="FIST_domain_N"/>
</dbReference>
<accession>A0A975GHG2</accession>
<reference evidence="3" key="1">
    <citation type="journal article" date="2021" name="Microb. Physiol.">
        <title>Proteogenomic Insights into the Physiology of Marine, Sulfate-Reducing, Filamentous Desulfonema limicola and Desulfonema magnum.</title>
        <authorList>
            <person name="Schnaars V."/>
            <person name="Wohlbrand L."/>
            <person name="Scheve S."/>
            <person name="Hinrichs C."/>
            <person name="Reinhardt R."/>
            <person name="Rabus R."/>
        </authorList>
    </citation>
    <scope>NUCLEOTIDE SEQUENCE</scope>
    <source>
        <strain evidence="3">5ac10</strain>
    </source>
</reference>
<dbReference type="AlphaFoldDB" id="A0A975GHG2"/>
<proteinExistence type="predicted"/>
<dbReference type="SMART" id="SM00897">
    <property type="entry name" value="FIST"/>
    <property type="match status" value="1"/>
</dbReference>
<evidence type="ECO:0000313" key="3">
    <source>
        <dbReference type="EMBL" id="QTA81405.1"/>
    </source>
</evidence>
<dbReference type="Proteomes" id="UP000663720">
    <property type="component" value="Chromosome"/>
</dbReference>
<dbReference type="Pfam" id="PF10442">
    <property type="entry name" value="FIST_C"/>
    <property type="match status" value="1"/>
</dbReference>
<keyword evidence="4" id="KW-1185">Reference proteome</keyword>
<evidence type="ECO:0000259" key="2">
    <source>
        <dbReference type="SMART" id="SM01204"/>
    </source>
</evidence>